<accession>A0A834YN10</accession>
<dbReference type="SUPFAM" id="SSF54928">
    <property type="entry name" value="RNA-binding domain, RBD"/>
    <property type="match status" value="2"/>
</dbReference>
<evidence type="ECO:0000259" key="3">
    <source>
        <dbReference type="PROSITE" id="PS50102"/>
    </source>
</evidence>
<dbReference type="InterPro" id="IPR000504">
    <property type="entry name" value="RRM_dom"/>
</dbReference>
<dbReference type="Pfam" id="PF00076">
    <property type="entry name" value="RRM_1"/>
    <property type="match status" value="2"/>
</dbReference>
<dbReference type="AlphaFoldDB" id="A0A834YN10"/>
<feature type="domain" description="RRM" evidence="3">
    <location>
        <begin position="202"/>
        <end position="279"/>
    </location>
</feature>
<keyword evidence="5" id="KW-1185">Reference proteome</keyword>
<sequence length="486" mass="51656">MASNQGNKIFIGKILPSTSEDKLREHFENYGVVLEAVIKRDYITGGPRGFGFVYFADPSVLRRVLKDTHSIDGQRDSDADKEEPRLGARAERGVADDFDEGSNVEAREGPAVVCGAAAMPGEDEGTGGASVVTALVGGLKSTTGADEGTPRASVGATQLWGSTVTLGMFVEVVVKRALSSVEQLKKLNAGRSFEGGGNIKTKQIFVGGLSHTLTKGVFKQYFEEYGRVTEVLIMHDRDTQKPRGFGFISFDSKDAVDRVLLNSLHELDGKVVEVKPALPKDGYGGNYEAQMDSNRYMQPQTTGGGFPAYGSSHDWYGGPAGAYGNSNAPNASYVSDSPGVLRSISSNQIPSSYGREGYRIAPDFGGAAGIGGSVSVTTSRSPIRAYGYGYQSYTNPGSFGTIRRPAGSASNSYAGAGGVEQQWTSYGYNDANGNSGYRNAVGMSNYVHTAESYGTAQASGSQILGQQNNISFWQWLASLSPSHDLE</sequence>
<dbReference type="PANTHER" id="PTHR48035:SF2">
    <property type="entry name" value="RNA-BINDING REGION RNP-1 DOMAIN-CONTAINING PROTEIN"/>
    <property type="match status" value="1"/>
</dbReference>
<keyword evidence="1" id="KW-0694">RNA-binding</keyword>
<dbReference type="OrthoDB" id="1875751at2759"/>
<dbReference type="SMART" id="SM00360">
    <property type="entry name" value="RRM"/>
    <property type="match status" value="2"/>
</dbReference>
<evidence type="ECO:0000313" key="4">
    <source>
        <dbReference type="EMBL" id="KAF8392114.1"/>
    </source>
</evidence>
<dbReference type="InterPro" id="IPR053260">
    <property type="entry name" value="hnRNP"/>
</dbReference>
<name>A0A834YN10_TETSI</name>
<proteinExistence type="predicted"/>
<evidence type="ECO:0000313" key="5">
    <source>
        <dbReference type="Proteomes" id="UP000655225"/>
    </source>
</evidence>
<dbReference type="GO" id="GO:0003723">
    <property type="term" value="F:RNA binding"/>
    <property type="evidence" value="ECO:0007669"/>
    <property type="project" value="UniProtKB-UniRule"/>
</dbReference>
<feature type="region of interest" description="Disordered" evidence="2">
    <location>
        <begin position="71"/>
        <end position="92"/>
    </location>
</feature>
<protein>
    <recommendedName>
        <fullName evidence="3">RRM domain-containing protein</fullName>
    </recommendedName>
</protein>
<reference evidence="4 5" key="1">
    <citation type="submission" date="2020-04" db="EMBL/GenBank/DDBJ databases">
        <title>Plant Genome Project.</title>
        <authorList>
            <person name="Zhang R.-G."/>
        </authorList>
    </citation>
    <scope>NUCLEOTIDE SEQUENCE [LARGE SCALE GENOMIC DNA]</scope>
    <source>
        <strain evidence="4">YNK0</strain>
        <tissue evidence="4">Leaf</tissue>
    </source>
</reference>
<comment type="caution">
    <text evidence="4">The sequence shown here is derived from an EMBL/GenBank/DDBJ whole genome shotgun (WGS) entry which is preliminary data.</text>
</comment>
<dbReference type="Proteomes" id="UP000655225">
    <property type="component" value="Unassembled WGS sequence"/>
</dbReference>
<dbReference type="PANTHER" id="PTHR48035">
    <property type="entry name" value="HETEROGENEOUS NUCLEAR RIBONUCLEOPROTEIN 1"/>
    <property type="match status" value="1"/>
</dbReference>
<gene>
    <name evidence="4" type="ORF">HHK36_022456</name>
</gene>
<feature type="domain" description="RRM" evidence="3">
    <location>
        <begin position="7"/>
        <end position="84"/>
    </location>
</feature>
<evidence type="ECO:0000256" key="2">
    <source>
        <dbReference type="SAM" id="MobiDB-lite"/>
    </source>
</evidence>
<dbReference type="PROSITE" id="PS50102">
    <property type="entry name" value="RRM"/>
    <property type="match status" value="2"/>
</dbReference>
<dbReference type="InterPro" id="IPR012677">
    <property type="entry name" value="Nucleotide-bd_a/b_plait_sf"/>
</dbReference>
<dbReference type="EMBL" id="JABCRI010000016">
    <property type="protein sequence ID" value="KAF8392114.1"/>
    <property type="molecule type" value="Genomic_DNA"/>
</dbReference>
<dbReference type="InterPro" id="IPR035979">
    <property type="entry name" value="RBD_domain_sf"/>
</dbReference>
<dbReference type="Gene3D" id="3.30.70.330">
    <property type="match status" value="2"/>
</dbReference>
<organism evidence="4 5">
    <name type="scientific">Tetracentron sinense</name>
    <name type="common">Spur-leaf</name>
    <dbReference type="NCBI Taxonomy" id="13715"/>
    <lineage>
        <taxon>Eukaryota</taxon>
        <taxon>Viridiplantae</taxon>
        <taxon>Streptophyta</taxon>
        <taxon>Embryophyta</taxon>
        <taxon>Tracheophyta</taxon>
        <taxon>Spermatophyta</taxon>
        <taxon>Magnoliopsida</taxon>
        <taxon>Trochodendrales</taxon>
        <taxon>Trochodendraceae</taxon>
        <taxon>Tetracentron</taxon>
    </lineage>
</organism>
<evidence type="ECO:0000256" key="1">
    <source>
        <dbReference type="PROSITE-ProRule" id="PRU00176"/>
    </source>
</evidence>